<proteinExistence type="predicted"/>
<name>A0ACB9YRU9_9PEZI</name>
<reference evidence="1 2" key="1">
    <citation type="journal article" date="2022" name="New Phytol.">
        <title>Ecological generalism drives hyperdiversity of secondary metabolite gene clusters in xylarialean endophytes.</title>
        <authorList>
            <person name="Franco M.E.E."/>
            <person name="Wisecaver J.H."/>
            <person name="Arnold A.E."/>
            <person name="Ju Y.M."/>
            <person name="Slot J.C."/>
            <person name="Ahrendt S."/>
            <person name="Moore L.P."/>
            <person name="Eastman K.E."/>
            <person name="Scott K."/>
            <person name="Konkel Z."/>
            <person name="Mondo S.J."/>
            <person name="Kuo A."/>
            <person name="Hayes R.D."/>
            <person name="Haridas S."/>
            <person name="Andreopoulos B."/>
            <person name="Riley R."/>
            <person name="LaButti K."/>
            <person name="Pangilinan J."/>
            <person name="Lipzen A."/>
            <person name="Amirebrahimi M."/>
            <person name="Yan J."/>
            <person name="Adam C."/>
            <person name="Keymanesh K."/>
            <person name="Ng V."/>
            <person name="Louie K."/>
            <person name="Northen T."/>
            <person name="Drula E."/>
            <person name="Henrissat B."/>
            <person name="Hsieh H.M."/>
            <person name="Youens-Clark K."/>
            <person name="Lutzoni F."/>
            <person name="Miadlikowska J."/>
            <person name="Eastwood D.C."/>
            <person name="Hamelin R.C."/>
            <person name="Grigoriev I.V."/>
            <person name="U'Ren J.M."/>
        </authorList>
    </citation>
    <scope>NUCLEOTIDE SEQUENCE [LARGE SCALE GENOMIC DNA]</scope>
    <source>
        <strain evidence="1 2">CBS 119005</strain>
    </source>
</reference>
<evidence type="ECO:0000313" key="1">
    <source>
        <dbReference type="EMBL" id="KAI4862088.1"/>
    </source>
</evidence>
<dbReference type="EMBL" id="MU393534">
    <property type="protein sequence ID" value="KAI4862088.1"/>
    <property type="molecule type" value="Genomic_DNA"/>
</dbReference>
<dbReference type="Proteomes" id="UP001497700">
    <property type="component" value="Unassembled WGS sequence"/>
</dbReference>
<comment type="caution">
    <text evidence="1">The sequence shown here is derived from an EMBL/GenBank/DDBJ whole genome shotgun (WGS) entry which is preliminary data.</text>
</comment>
<organism evidence="1 2">
    <name type="scientific">Hypoxylon rubiginosum</name>
    <dbReference type="NCBI Taxonomy" id="110542"/>
    <lineage>
        <taxon>Eukaryota</taxon>
        <taxon>Fungi</taxon>
        <taxon>Dikarya</taxon>
        <taxon>Ascomycota</taxon>
        <taxon>Pezizomycotina</taxon>
        <taxon>Sordariomycetes</taxon>
        <taxon>Xylariomycetidae</taxon>
        <taxon>Xylariales</taxon>
        <taxon>Hypoxylaceae</taxon>
        <taxon>Hypoxylon</taxon>
    </lineage>
</organism>
<gene>
    <name evidence="1" type="ORF">F4820DRAFT_37297</name>
</gene>
<accession>A0ACB9YRU9</accession>
<evidence type="ECO:0000313" key="2">
    <source>
        <dbReference type="Proteomes" id="UP001497700"/>
    </source>
</evidence>
<sequence length="620" mass="66027">MASGSPIETFQPASAGLSSGSVSPRQPITPKHVQFELLFPESPQYRARLPLRVQIYPHDDTESIISTVKNFYGLYHGGKGVSFEDDRGNTLIARYENFSNNMVVYVRVIEESPPPATAFVPNGFQPAPIEYSAQQLGPQISRPASRTSRKRSPSPNGGRGRRSESASTNPTTGKKGRSRSTKNRGANYDNRSDSMNGYSSGDNAPASVSSKAKEQIGNTDISVENIVEGGRRKRAKFESSELPLFAPPQMPAATSNPSVSPVRRVEHQRPSFPFAHPGQNVFTNARALQSPQSYTNGYGQAGMFATPISDTRRHRGSIGYPGNGAGILPTPDPTIGSCVSEEDKDVAIQLMRLGEMSNISHGRTSASTLDDTFSGKADAASSTGATSDADSDSESDLPPARRQKLDLSGANRNIYQTTHSHFIPSRDSADASGDDADYEDGAEDGPLGGEKPTEPEPKPKTQQAGKPQAPVAKTNKPKTVKAPKATKAKKTNGAVAAGPMSPASLPNQSRKPSIASTTAAPGQPGEDGQPDLSTKPRCQRCRKSKKGCDRQRPCGRCRDAGLSADQCISEDEGNGRKGRYGRHMGVPIKTADVPGPPTLLPAAPISAPSVAGDKNKKRKR</sequence>
<keyword evidence="2" id="KW-1185">Reference proteome</keyword>
<protein>
    <submittedName>
        <fullName evidence="1">Uncharacterized protein</fullName>
    </submittedName>
</protein>